<dbReference type="SUPFAM" id="SSF48726">
    <property type="entry name" value="Immunoglobulin"/>
    <property type="match status" value="2"/>
</dbReference>
<dbReference type="InterPro" id="IPR003598">
    <property type="entry name" value="Ig_sub2"/>
</dbReference>
<dbReference type="PANTHER" id="PTHR12231">
    <property type="entry name" value="CTX-RELATED TYPE I TRANSMEMBRANE PROTEIN"/>
    <property type="match status" value="1"/>
</dbReference>
<feature type="domain" description="Ig-like" evidence="5">
    <location>
        <begin position="47"/>
        <end position="173"/>
    </location>
</feature>
<evidence type="ECO:0000313" key="6">
    <source>
        <dbReference type="EMBL" id="RLW02826.1"/>
    </source>
</evidence>
<dbReference type="CDD" id="cd05736">
    <property type="entry name" value="IgI_2_Follistatin_like"/>
    <property type="match status" value="1"/>
</dbReference>
<dbReference type="InterPro" id="IPR003599">
    <property type="entry name" value="Ig_sub"/>
</dbReference>
<evidence type="ECO:0000259" key="5">
    <source>
        <dbReference type="PROSITE" id="PS50835"/>
    </source>
</evidence>
<reference evidence="6 7" key="1">
    <citation type="journal article" date="2018" name="Proc. R. Soc. B">
        <title>A non-coding region near Follistatin controls head colour polymorphism in the Gouldian finch.</title>
        <authorList>
            <person name="Toomey M.B."/>
            <person name="Marques C.I."/>
            <person name="Andrade P."/>
            <person name="Araujo P.M."/>
            <person name="Sabatino S."/>
            <person name="Gazda M.A."/>
            <person name="Afonso S."/>
            <person name="Lopes R.J."/>
            <person name="Corbo J.C."/>
            <person name="Carneiro M."/>
        </authorList>
    </citation>
    <scope>NUCLEOTIDE SEQUENCE [LARGE SCALE GENOMIC DNA]</scope>
    <source>
        <strain evidence="6">Red01</strain>
        <tissue evidence="6">Muscle</tissue>
    </source>
</reference>
<evidence type="ECO:0000256" key="1">
    <source>
        <dbReference type="ARBA" id="ARBA00022729"/>
    </source>
</evidence>
<dbReference type="InterPro" id="IPR015943">
    <property type="entry name" value="WD40/YVTN_repeat-like_dom_sf"/>
</dbReference>
<dbReference type="Gene3D" id="2.60.40.10">
    <property type="entry name" value="Immunoglobulins"/>
    <property type="match status" value="2"/>
</dbReference>
<protein>
    <recommendedName>
        <fullName evidence="5">Ig-like domain-containing protein</fullName>
    </recommendedName>
</protein>
<accession>A0A3L8SJH7</accession>
<dbReference type="InterPro" id="IPR013783">
    <property type="entry name" value="Ig-like_fold"/>
</dbReference>
<dbReference type="PANTHER" id="PTHR12231:SF253">
    <property type="entry name" value="DPR-INTERACTING PROTEIN ETA, ISOFORM B-RELATED"/>
    <property type="match status" value="1"/>
</dbReference>
<dbReference type="InterPro" id="IPR007110">
    <property type="entry name" value="Ig-like_dom"/>
</dbReference>
<dbReference type="AlphaFoldDB" id="A0A3L8SJH7"/>
<keyword evidence="1" id="KW-0732">Signal</keyword>
<sequence>MLCSISLCWTWEASNPEVMQELCCGSGEGRWAPAVHGMTEVIQLSLPEEQRVTVTTITVGLSTVLTCSIRGALRPPIIWKRNGVVLNFLDLEDINVPAGIAFLLQNHSFLQKMFKPWCLERKVQTAKHLHPEEAGNVRCTFPVFCSIQDFGEDDSLYITKVTTIHMGNYTCHAYGYEELYQTHILQVNVPPVIRVYPETQAQEPGVSASLKCHAEGIPNPRITWLKNGIDIMPKLSKQLSLLANGSELHISSVRYEDTGAYTCIAKNEVGVDEDISSLFIEDSARKTRLSVGNMFYVFSDDGITVLQPNECEIRRHIRPEERIFTSYEEICPRVEGEDTQSCLWASAVNVRDKYIYVTQPKQNRVMIIDIQTQKAIQSLDVDPLPTKLHYDKSHDQVWVLSWGDMRKSSPTLQVIPEASTGEDPHVIHTPFEGVDDFFIPPTNLIINHVRFGFIFNQSKHAVHKIDLETVTPIKTIHLKAHSCVPQAMAYTHLGGYYFVQCRRSRSAAASPQLVIDSVTDAVVGPNGRVSGTPHVSPDGRYLVSADRGSGRITVQALTVRGEIRLIYDLKTNIHVSDLTFQPSFTEGNQYYIYATSHLQTDVLFVELSTGRMNVLKNLKDPITSKDWPWSSYNRIMKDSGLFGQYLITPAKDSLFVINGRQNTLRCEVSGIRRGNTVVWVGEV</sequence>
<dbReference type="Gene3D" id="2.130.10.10">
    <property type="entry name" value="YVTN repeat-like/Quinoprotein amine dehydrogenase"/>
    <property type="match status" value="2"/>
</dbReference>
<keyword evidence="3" id="KW-1015">Disulfide bond</keyword>
<evidence type="ECO:0000256" key="4">
    <source>
        <dbReference type="ARBA" id="ARBA00023319"/>
    </source>
</evidence>
<evidence type="ECO:0000313" key="7">
    <source>
        <dbReference type="Proteomes" id="UP000276834"/>
    </source>
</evidence>
<gene>
    <name evidence="6" type="ORF">DV515_00006945</name>
</gene>
<dbReference type="FunFam" id="2.60.40.10:FF:000653">
    <property type="entry name" value="Follistatin like 4"/>
    <property type="match status" value="1"/>
</dbReference>
<evidence type="ECO:0000256" key="3">
    <source>
        <dbReference type="ARBA" id="ARBA00023157"/>
    </source>
</evidence>
<dbReference type="SMART" id="SM00409">
    <property type="entry name" value="IG"/>
    <property type="match status" value="2"/>
</dbReference>
<dbReference type="Pfam" id="PF13927">
    <property type="entry name" value="Ig_3"/>
    <property type="match status" value="1"/>
</dbReference>
<dbReference type="SMART" id="SM00408">
    <property type="entry name" value="IGc2"/>
    <property type="match status" value="2"/>
</dbReference>
<keyword evidence="2" id="KW-0677">Repeat</keyword>
<keyword evidence="4" id="KW-0393">Immunoglobulin domain</keyword>
<dbReference type="PROSITE" id="PS50835">
    <property type="entry name" value="IG_LIKE"/>
    <property type="match status" value="2"/>
</dbReference>
<keyword evidence="7" id="KW-1185">Reference proteome</keyword>
<feature type="domain" description="Ig-like" evidence="5">
    <location>
        <begin position="191"/>
        <end position="276"/>
    </location>
</feature>
<evidence type="ECO:0000256" key="2">
    <source>
        <dbReference type="ARBA" id="ARBA00022737"/>
    </source>
</evidence>
<comment type="caution">
    <text evidence="6">The sequence shown here is derived from an EMBL/GenBank/DDBJ whole genome shotgun (WGS) entry which is preliminary data.</text>
</comment>
<proteinExistence type="predicted"/>
<dbReference type="Proteomes" id="UP000276834">
    <property type="component" value="Unassembled WGS sequence"/>
</dbReference>
<dbReference type="EMBL" id="QUSF01000017">
    <property type="protein sequence ID" value="RLW02826.1"/>
    <property type="molecule type" value="Genomic_DNA"/>
</dbReference>
<organism evidence="6 7">
    <name type="scientific">Chloebia gouldiae</name>
    <name type="common">Gouldian finch</name>
    <name type="synonym">Erythrura gouldiae</name>
    <dbReference type="NCBI Taxonomy" id="44316"/>
    <lineage>
        <taxon>Eukaryota</taxon>
        <taxon>Metazoa</taxon>
        <taxon>Chordata</taxon>
        <taxon>Craniata</taxon>
        <taxon>Vertebrata</taxon>
        <taxon>Euteleostomi</taxon>
        <taxon>Archelosauria</taxon>
        <taxon>Archosauria</taxon>
        <taxon>Dinosauria</taxon>
        <taxon>Saurischia</taxon>
        <taxon>Theropoda</taxon>
        <taxon>Coelurosauria</taxon>
        <taxon>Aves</taxon>
        <taxon>Neognathae</taxon>
        <taxon>Neoaves</taxon>
        <taxon>Telluraves</taxon>
        <taxon>Australaves</taxon>
        <taxon>Passeriformes</taxon>
        <taxon>Passeroidea</taxon>
        <taxon>Passeridae</taxon>
        <taxon>Chloebia</taxon>
    </lineage>
</organism>
<dbReference type="InterPro" id="IPR051170">
    <property type="entry name" value="Neural/epithelial_adhesion"/>
</dbReference>
<dbReference type="SUPFAM" id="SSF75011">
    <property type="entry name" value="3-carboxy-cis,cis-mucoante lactonizing enzyme"/>
    <property type="match status" value="1"/>
</dbReference>
<name>A0A3L8SJH7_CHLGU</name>
<dbReference type="InterPro" id="IPR036179">
    <property type="entry name" value="Ig-like_dom_sf"/>
</dbReference>
<dbReference type="OrthoDB" id="6085115at2759"/>